<dbReference type="Pfam" id="PF06114">
    <property type="entry name" value="Peptidase_M78"/>
    <property type="match status" value="1"/>
</dbReference>
<reference evidence="2" key="1">
    <citation type="submission" date="2022-10" db="EMBL/GenBank/DDBJ databases">
        <title>Completed Genome Sequence of two octocoral isolated bacterium, Endozoicomonas euniceicola EF212T and Endozoicomonas gorgoniicola PS125T.</title>
        <authorList>
            <person name="Chiou Y.-J."/>
            <person name="Chen Y.-H."/>
        </authorList>
    </citation>
    <scope>NUCLEOTIDE SEQUENCE</scope>
    <source>
        <strain evidence="2">EF212</strain>
    </source>
</reference>
<proteinExistence type="predicted"/>
<evidence type="ECO:0000313" key="2">
    <source>
        <dbReference type="EMBL" id="UYM14032.1"/>
    </source>
</evidence>
<evidence type="ECO:0000259" key="1">
    <source>
        <dbReference type="Pfam" id="PF06114"/>
    </source>
</evidence>
<organism evidence="2 3">
    <name type="scientific">Endozoicomonas euniceicola</name>
    <dbReference type="NCBI Taxonomy" id="1234143"/>
    <lineage>
        <taxon>Bacteria</taxon>
        <taxon>Pseudomonadati</taxon>
        <taxon>Pseudomonadota</taxon>
        <taxon>Gammaproteobacteria</taxon>
        <taxon>Oceanospirillales</taxon>
        <taxon>Endozoicomonadaceae</taxon>
        <taxon>Endozoicomonas</taxon>
    </lineage>
</organism>
<dbReference type="InterPro" id="IPR010359">
    <property type="entry name" value="IrrE_HExxH"/>
</dbReference>
<gene>
    <name evidence="2" type="ORF">NX720_14040</name>
</gene>
<dbReference type="Proteomes" id="UP001163255">
    <property type="component" value="Chromosome"/>
</dbReference>
<sequence>MMKLTGKVEQGYLALCFLFFSALVPARELNPFGCQFKDMEAFYKKKLGIETARVDYQFIRVKDHRVQGYAQQTGRGQYRITLADWLEDSELRVTLAHELVHVKQLERGEIDTTEFEKHYLDRSFEDEAFRLSLPMAAEFFTRYKCRKDHPATNKKPDRSD</sequence>
<evidence type="ECO:0000313" key="3">
    <source>
        <dbReference type="Proteomes" id="UP001163255"/>
    </source>
</evidence>
<dbReference type="RefSeq" id="WP_262595433.1">
    <property type="nucleotide sequence ID" value="NZ_CP103300.1"/>
</dbReference>
<name>A0ABY6GMS9_9GAMM</name>
<feature type="domain" description="IrrE N-terminal-like" evidence="1">
    <location>
        <begin position="62"/>
        <end position="139"/>
    </location>
</feature>
<keyword evidence="3" id="KW-1185">Reference proteome</keyword>
<dbReference type="EMBL" id="CP103300">
    <property type="protein sequence ID" value="UYM14032.1"/>
    <property type="molecule type" value="Genomic_DNA"/>
</dbReference>
<accession>A0ABY6GMS9</accession>
<protein>
    <recommendedName>
        <fullName evidence="1">IrrE N-terminal-like domain-containing protein</fullName>
    </recommendedName>
</protein>